<gene>
    <name evidence="2" type="ORF">VP1G_09413</name>
</gene>
<protein>
    <submittedName>
        <fullName evidence="2">Uncharacterized protein</fullName>
    </submittedName>
</protein>
<feature type="compositionally biased region" description="Acidic residues" evidence="1">
    <location>
        <begin position="717"/>
        <end position="733"/>
    </location>
</feature>
<proteinExistence type="predicted"/>
<feature type="compositionally biased region" description="Polar residues" evidence="1">
    <location>
        <begin position="693"/>
        <end position="703"/>
    </location>
</feature>
<dbReference type="Proteomes" id="UP000078576">
    <property type="component" value="Unassembled WGS sequence"/>
</dbReference>
<feature type="region of interest" description="Disordered" evidence="1">
    <location>
        <begin position="1"/>
        <end position="224"/>
    </location>
</feature>
<feature type="compositionally biased region" description="Basic and acidic residues" evidence="1">
    <location>
        <begin position="7"/>
        <end position="18"/>
    </location>
</feature>
<organism evidence="2 3">
    <name type="scientific">Cytospora mali</name>
    <name type="common">Apple Valsa canker fungus</name>
    <name type="synonym">Valsa mali</name>
    <dbReference type="NCBI Taxonomy" id="578113"/>
    <lineage>
        <taxon>Eukaryota</taxon>
        <taxon>Fungi</taxon>
        <taxon>Dikarya</taxon>
        <taxon>Ascomycota</taxon>
        <taxon>Pezizomycotina</taxon>
        <taxon>Sordariomycetes</taxon>
        <taxon>Sordariomycetidae</taxon>
        <taxon>Diaporthales</taxon>
        <taxon>Cytosporaceae</taxon>
        <taxon>Cytospora</taxon>
    </lineage>
</organism>
<feature type="compositionally biased region" description="Basic and acidic residues" evidence="1">
    <location>
        <begin position="795"/>
        <end position="806"/>
    </location>
</feature>
<feature type="compositionally biased region" description="Low complexity" evidence="1">
    <location>
        <begin position="750"/>
        <end position="761"/>
    </location>
</feature>
<keyword evidence="3" id="KW-1185">Reference proteome</keyword>
<dbReference type="OrthoDB" id="5339076at2759"/>
<evidence type="ECO:0000313" key="3">
    <source>
        <dbReference type="Proteomes" id="UP000078576"/>
    </source>
</evidence>
<dbReference type="STRING" id="694573.A0A194VEI3"/>
<feature type="region of interest" description="Disordered" evidence="1">
    <location>
        <begin position="434"/>
        <end position="455"/>
    </location>
</feature>
<reference evidence="3" key="1">
    <citation type="submission" date="2014-12" db="EMBL/GenBank/DDBJ databases">
        <title>Genome Sequence of Valsa Canker Pathogens Uncovers a Specific Adaption of Colonization on Woody Bark.</title>
        <authorList>
            <person name="Yin Z."/>
            <person name="Liu H."/>
            <person name="Gao X."/>
            <person name="Li Z."/>
            <person name="Song N."/>
            <person name="Ke X."/>
            <person name="Dai Q."/>
            <person name="Wu Y."/>
            <person name="Sun Y."/>
            <person name="Xu J.-R."/>
            <person name="Kang Z.K."/>
            <person name="Wang L."/>
            <person name="Huang L."/>
        </authorList>
    </citation>
    <scope>NUCLEOTIDE SEQUENCE [LARGE SCALE GENOMIC DNA]</scope>
    <source>
        <strain evidence="3">SXYL134</strain>
    </source>
</reference>
<dbReference type="AlphaFoldDB" id="A0A194VEI3"/>
<dbReference type="InterPro" id="IPR018822">
    <property type="entry name" value="UPF0646"/>
</dbReference>
<name>A0A194VEI3_CYTMA</name>
<dbReference type="Pfam" id="PF10336">
    <property type="entry name" value="DUF2420"/>
    <property type="match status" value="1"/>
</dbReference>
<evidence type="ECO:0000256" key="1">
    <source>
        <dbReference type="SAM" id="MobiDB-lite"/>
    </source>
</evidence>
<feature type="compositionally biased region" description="Basic and acidic residues" evidence="1">
    <location>
        <begin position="119"/>
        <end position="135"/>
    </location>
</feature>
<feature type="compositionally biased region" description="Acidic residues" evidence="1">
    <location>
        <begin position="152"/>
        <end position="163"/>
    </location>
</feature>
<sequence length="861" mass="94123">MAAVVEEQSRPEADHDVEYTDDTVNTNHDEEFDFDIGGPEDNLDTEAGAESTNEGLAYRVDGSGALDSSYAYEASDEGAQQPVEESYDPDSHDHSPGQDVFDTSGFDIAVENENLGEEFSEHGQGDHLEEDKNVHQVEQGQYEQFEVHGDEISYEETAVEFDGLDNAAQPDAEQTYGTMDTTASVENADHEEEPFKAHSDAQDENGAQVEGDRELLPEGNPSDEMGEIEVTMATDSNDKGSGGDIEVHAHAEDDAPVTQQTAELVDESAAAADWDEDGYENQQHPDEQPTIRVFWRTEEFRLFAESPDDDPDTYFLKGLDSLQQPLSQFLSGLRQVIANELAPSEELVVKVDGLGLEFGETTTADFLEKTTFGQILNLHTRLLELDDGSESHELYLYLDARPSCLHRFDELTKGTEEGLGLSHFAFYYEDASTDMPADENDEDKFEGPQDTYSDDISINESYDEQQGDNDENDEAEQPYNPFRVTETQRLEVETQIETAPSSGAVEEGDEEHSAHAEIADAHSIDDIVSEADLATVEDQEGLDLETTEIPHDVPVDDNLQGTIPELDEVKDIGTEGLGGDYGDGGDDEQNVANDEVVGVETNADVLEGDPREIHDPTDGENPYCYKSSDCSAPRMCYCDECLSSGPSSTGLQSMFPPDLGVMSQVLAHQLAGDGTSAIMSSTSGSLTARNLETFTTDPSSFQSKRNKAANIKTQDHDEADNDDYLDLDNDVDAADDKPFEDVEHSGTPGLTTHTSSATATLDGEDHSNGDGAPRAHDHADASHAVEASTQPDVNYSHEELDEIDWKEGEDEDGEDDVADQNPTTLSPSSISVKRSRQEDEDGDGLGDESTVKRRRTEVDNS</sequence>
<dbReference type="EMBL" id="KN714806">
    <property type="protein sequence ID" value="KUI62293.1"/>
    <property type="molecule type" value="Genomic_DNA"/>
</dbReference>
<feature type="region of interest" description="Disordered" evidence="1">
    <location>
        <begin position="693"/>
        <end position="861"/>
    </location>
</feature>
<evidence type="ECO:0000313" key="2">
    <source>
        <dbReference type="EMBL" id="KUI62293.1"/>
    </source>
</evidence>
<feature type="compositionally biased region" description="Polar residues" evidence="1">
    <location>
        <begin position="175"/>
        <end position="185"/>
    </location>
</feature>
<accession>A0A194VEI3</accession>
<feature type="compositionally biased region" description="Acidic residues" evidence="1">
    <location>
        <begin position="807"/>
        <end position="818"/>
    </location>
</feature>
<feature type="compositionally biased region" description="Polar residues" evidence="1">
    <location>
        <begin position="820"/>
        <end position="832"/>
    </location>
</feature>
<feature type="compositionally biased region" description="Basic and acidic residues" evidence="1">
    <location>
        <begin position="763"/>
        <end position="783"/>
    </location>
</feature>
<feature type="compositionally biased region" description="Basic and acidic residues" evidence="1">
    <location>
        <begin position="734"/>
        <end position="744"/>
    </location>
</feature>